<gene>
    <name evidence="1" type="ORF">E5352_03040</name>
</gene>
<dbReference type="RefSeq" id="WP_136003268.1">
    <property type="nucleotide sequence ID" value="NZ_SRYW01000002.1"/>
</dbReference>
<comment type="caution">
    <text evidence="1">The sequence shown here is derived from an EMBL/GenBank/DDBJ whole genome shotgun (WGS) entry which is preliminary data.</text>
</comment>
<organism evidence="1 2">
    <name type="scientific">Stenotrophomonas maltophilia</name>
    <name type="common">Pseudomonas maltophilia</name>
    <name type="synonym">Xanthomonas maltophilia</name>
    <dbReference type="NCBI Taxonomy" id="40324"/>
    <lineage>
        <taxon>Bacteria</taxon>
        <taxon>Pseudomonadati</taxon>
        <taxon>Pseudomonadota</taxon>
        <taxon>Gammaproteobacteria</taxon>
        <taxon>Lysobacterales</taxon>
        <taxon>Lysobacteraceae</taxon>
        <taxon>Stenotrophomonas</taxon>
        <taxon>Stenotrophomonas maltophilia group</taxon>
    </lineage>
</organism>
<dbReference type="EMBL" id="SRYW01000002">
    <property type="protein sequence ID" value="TGY36484.1"/>
    <property type="molecule type" value="Genomic_DNA"/>
</dbReference>
<dbReference type="AlphaFoldDB" id="A0A4S2D7K9"/>
<evidence type="ECO:0000313" key="2">
    <source>
        <dbReference type="Proteomes" id="UP000306631"/>
    </source>
</evidence>
<protein>
    <recommendedName>
        <fullName evidence="3">DUF1801 domain-containing protein</fullName>
    </recommendedName>
</protein>
<sequence length="134" mass="15076">MKTPRQSAATTNSTAAETQPNLFAALRSLMIPYRSRLDVVHDEDDHFYANCRHLDAKGKAQFFGAVKVSGRKHVVHFMPVYDFPELLSDISPALKKRMQGKSCFNFDALDPALLQELQHLVEQGVARYENAGKL</sequence>
<evidence type="ECO:0008006" key="3">
    <source>
        <dbReference type="Google" id="ProtNLM"/>
    </source>
</evidence>
<evidence type="ECO:0000313" key="1">
    <source>
        <dbReference type="EMBL" id="TGY36484.1"/>
    </source>
</evidence>
<accession>A0A4S2D7K9</accession>
<reference evidence="1 2" key="1">
    <citation type="submission" date="2019-04" db="EMBL/GenBank/DDBJ databases">
        <title>Microbes associate with the intestines of laboratory mice.</title>
        <authorList>
            <person name="Navarre W."/>
            <person name="Wong E."/>
            <person name="Huang K."/>
            <person name="Tropini C."/>
            <person name="Ng K."/>
            <person name="Yu B."/>
        </authorList>
    </citation>
    <scope>NUCLEOTIDE SEQUENCE [LARGE SCALE GENOMIC DNA]</scope>
    <source>
        <strain evidence="1 2">NM62_B4-13</strain>
    </source>
</reference>
<dbReference type="Proteomes" id="UP000306631">
    <property type="component" value="Unassembled WGS sequence"/>
</dbReference>
<proteinExistence type="predicted"/>
<dbReference type="OrthoDB" id="6331972at2"/>
<name>A0A4S2D7K9_STEMA</name>